<dbReference type="EMBL" id="JAXOJX010000033">
    <property type="protein sequence ID" value="MDZ5458673.1"/>
    <property type="molecule type" value="Genomic_DNA"/>
</dbReference>
<proteinExistence type="predicted"/>
<evidence type="ECO:0000313" key="1">
    <source>
        <dbReference type="EMBL" id="MDZ5458673.1"/>
    </source>
</evidence>
<name>A0ABU5IJ52_9BURK</name>
<evidence type="ECO:0000313" key="2">
    <source>
        <dbReference type="Proteomes" id="UP001293718"/>
    </source>
</evidence>
<accession>A0ABU5IJ52</accession>
<protein>
    <submittedName>
        <fullName evidence="1">Uncharacterized protein</fullName>
    </submittedName>
</protein>
<reference evidence="1 2" key="1">
    <citation type="submission" date="2023-11" db="EMBL/GenBank/DDBJ databases">
        <title>Draft genome of Azohydromonas lata strain H1 (DSM1123), a polyhydroxyalkanoate producer.</title>
        <authorList>
            <person name="Traversa D."/>
            <person name="D'Addabbo P."/>
            <person name="Pazzani C."/>
            <person name="Manzari C."/>
            <person name="Chiara M."/>
            <person name="Scrascia M."/>
        </authorList>
    </citation>
    <scope>NUCLEOTIDE SEQUENCE [LARGE SCALE GENOMIC DNA]</scope>
    <source>
        <strain evidence="1 2">H1</strain>
    </source>
</reference>
<dbReference type="Proteomes" id="UP001293718">
    <property type="component" value="Unassembled WGS sequence"/>
</dbReference>
<gene>
    <name evidence="1" type="ORF">SM757_19005</name>
</gene>
<keyword evidence="2" id="KW-1185">Reference proteome</keyword>
<organism evidence="1 2">
    <name type="scientific">Azohydromonas lata</name>
    <dbReference type="NCBI Taxonomy" id="45677"/>
    <lineage>
        <taxon>Bacteria</taxon>
        <taxon>Pseudomonadati</taxon>
        <taxon>Pseudomonadota</taxon>
        <taxon>Betaproteobacteria</taxon>
        <taxon>Burkholderiales</taxon>
        <taxon>Sphaerotilaceae</taxon>
        <taxon>Azohydromonas</taxon>
    </lineage>
</organism>
<sequence>MIAFTDDDTAPGWLQEGLRALLGFAFKRRGVASLAPAHVAEMLVTSFAIPYLAVYWRFVGAWRFRVLFI</sequence>
<comment type="caution">
    <text evidence="1">The sequence shown here is derived from an EMBL/GenBank/DDBJ whole genome shotgun (WGS) entry which is preliminary data.</text>
</comment>
<dbReference type="RefSeq" id="WP_322466699.1">
    <property type="nucleotide sequence ID" value="NZ_JAXOJX010000033.1"/>
</dbReference>